<dbReference type="SUPFAM" id="SSF52058">
    <property type="entry name" value="L domain-like"/>
    <property type="match status" value="1"/>
</dbReference>
<dbReference type="EMBL" id="BQKI01000010">
    <property type="protein sequence ID" value="GJN03941.1"/>
    <property type="molecule type" value="Genomic_DNA"/>
</dbReference>
<dbReference type="PANTHER" id="PTHR48059:SF23">
    <property type="entry name" value="LEUCINE-RICH REPEAT-CONTAINING N-TERMINAL PLANT-TYPE DOMAIN-CONTAINING PROTEIN"/>
    <property type="match status" value="1"/>
</dbReference>
<dbReference type="Pfam" id="PF00560">
    <property type="entry name" value="LRR_1"/>
    <property type="match status" value="1"/>
</dbReference>
<dbReference type="PANTHER" id="PTHR48059">
    <property type="entry name" value="POLYGALACTURONASE INHIBITOR 1"/>
    <property type="match status" value="1"/>
</dbReference>
<feature type="compositionally biased region" description="Low complexity" evidence="2">
    <location>
        <begin position="139"/>
        <end position="149"/>
    </location>
</feature>
<gene>
    <name evidence="3" type="primary">ga21441</name>
    <name evidence="3" type="ORF">PR202_ga21441</name>
</gene>
<evidence type="ECO:0000256" key="2">
    <source>
        <dbReference type="SAM" id="MobiDB-lite"/>
    </source>
</evidence>
<feature type="region of interest" description="Disordered" evidence="2">
    <location>
        <begin position="128"/>
        <end position="149"/>
    </location>
</feature>
<dbReference type="Proteomes" id="UP001054889">
    <property type="component" value="Unassembled WGS sequence"/>
</dbReference>
<sequence>MPPGLLHGSFRFLILSNNRLTGEIPEDYGTGDIDAIDLSHNQLNGNPSFLFDAAKPMTKIDLSWNELGFDMAKVRFPYHLTYLDLSHNRITGRVAKALKDIKLRHFNAPVETEPYSYCNPAVFRAPTNKQSSMKLGESQQQQQQQQQDE</sequence>
<comment type="subcellular location">
    <subcellularLocation>
        <location evidence="1">Cell envelope</location>
    </subcellularLocation>
</comment>
<proteinExistence type="predicted"/>
<evidence type="ECO:0000313" key="3">
    <source>
        <dbReference type="EMBL" id="GJN03941.1"/>
    </source>
</evidence>
<keyword evidence="4" id="KW-1185">Reference proteome</keyword>
<dbReference type="InterPro" id="IPR001611">
    <property type="entry name" value="Leu-rich_rpt"/>
</dbReference>
<evidence type="ECO:0000256" key="1">
    <source>
        <dbReference type="ARBA" id="ARBA00004196"/>
    </source>
</evidence>
<name>A0AAV5D0J2_ELECO</name>
<evidence type="ECO:0000313" key="4">
    <source>
        <dbReference type="Proteomes" id="UP001054889"/>
    </source>
</evidence>
<dbReference type="Pfam" id="PF13516">
    <property type="entry name" value="LRR_6"/>
    <property type="match status" value="1"/>
</dbReference>
<organism evidence="3 4">
    <name type="scientific">Eleusine coracana subsp. coracana</name>
    <dbReference type="NCBI Taxonomy" id="191504"/>
    <lineage>
        <taxon>Eukaryota</taxon>
        <taxon>Viridiplantae</taxon>
        <taxon>Streptophyta</taxon>
        <taxon>Embryophyta</taxon>
        <taxon>Tracheophyta</taxon>
        <taxon>Spermatophyta</taxon>
        <taxon>Magnoliopsida</taxon>
        <taxon>Liliopsida</taxon>
        <taxon>Poales</taxon>
        <taxon>Poaceae</taxon>
        <taxon>PACMAD clade</taxon>
        <taxon>Chloridoideae</taxon>
        <taxon>Cynodonteae</taxon>
        <taxon>Eleusininae</taxon>
        <taxon>Eleusine</taxon>
    </lineage>
</organism>
<reference evidence="3" key="2">
    <citation type="submission" date="2021-12" db="EMBL/GenBank/DDBJ databases">
        <title>Resequencing data analysis of finger millet.</title>
        <authorList>
            <person name="Hatakeyama M."/>
            <person name="Aluri S."/>
            <person name="Balachadran M.T."/>
            <person name="Sivarajan S.R."/>
            <person name="Poveda L."/>
            <person name="Shimizu-Inatsugi R."/>
            <person name="Schlapbach R."/>
            <person name="Sreeman S.M."/>
            <person name="Shimizu K.K."/>
        </authorList>
    </citation>
    <scope>NUCLEOTIDE SEQUENCE</scope>
</reference>
<dbReference type="Gene3D" id="3.80.10.10">
    <property type="entry name" value="Ribonuclease Inhibitor"/>
    <property type="match status" value="1"/>
</dbReference>
<dbReference type="InterPro" id="IPR051848">
    <property type="entry name" value="PGIP"/>
</dbReference>
<dbReference type="InterPro" id="IPR032675">
    <property type="entry name" value="LRR_dom_sf"/>
</dbReference>
<reference evidence="3" key="1">
    <citation type="journal article" date="2018" name="DNA Res.">
        <title>Multiple hybrid de novo genome assembly of finger millet, an orphan allotetraploid crop.</title>
        <authorList>
            <person name="Hatakeyama M."/>
            <person name="Aluri S."/>
            <person name="Balachadran M.T."/>
            <person name="Sivarajan S.R."/>
            <person name="Patrignani A."/>
            <person name="Gruter S."/>
            <person name="Poveda L."/>
            <person name="Shimizu-Inatsugi R."/>
            <person name="Baeten J."/>
            <person name="Francoijs K.J."/>
            <person name="Nataraja K.N."/>
            <person name="Reddy Y.A.N."/>
            <person name="Phadnis S."/>
            <person name="Ravikumar R.L."/>
            <person name="Schlapbach R."/>
            <person name="Sreeman S.M."/>
            <person name="Shimizu K.K."/>
        </authorList>
    </citation>
    <scope>NUCLEOTIDE SEQUENCE</scope>
</reference>
<dbReference type="AlphaFoldDB" id="A0AAV5D0J2"/>
<protein>
    <submittedName>
        <fullName evidence="3">Uncharacterized protein</fullName>
    </submittedName>
</protein>
<comment type="caution">
    <text evidence="3">The sequence shown here is derived from an EMBL/GenBank/DDBJ whole genome shotgun (WGS) entry which is preliminary data.</text>
</comment>
<accession>A0AAV5D0J2</accession>